<name>A0A840TUU7_9BACT</name>
<proteinExistence type="predicted"/>
<comment type="caution">
    <text evidence="1">The sequence shown here is derived from an EMBL/GenBank/DDBJ whole genome shotgun (WGS) entry which is preliminary data.</text>
</comment>
<dbReference type="EMBL" id="JACHGF010000004">
    <property type="protein sequence ID" value="MBB5285043.1"/>
    <property type="molecule type" value="Genomic_DNA"/>
</dbReference>
<accession>A0A840TUU7</accession>
<evidence type="ECO:0000313" key="1">
    <source>
        <dbReference type="EMBL" id="MBB5285043.1"/>
    </source>
</evidence>
<keyword evidence="2" id="KW-1185">Reference proteome</keyword>
<dbReference type="Proteomes" id="UP000557307">
    <property type="component" value="Unassembled WGS sequence"/>
</dbReference>
<dbReference type="AlphaFoldDB" id="A0A840TUU7"/>
<gene>
    <name evidence="1" type="ORF">HNQ92_003191</name>
</gene>
<protein>
    <submittedName>
        <fullName evidence="1">Uncharacterized protein</fullName>
    </submittedName>
</protein>
<reference evidence="1 2" key="1">
    <citation type="submission" date="2020-08" db="EMBL/GenBank/DDBJ databases">
        <title>Genomic Encyclopedia of Type Strains, Phase IV (KMG-IV): sequencing the most valuable type-strain genomes for metagenomic binning, comparative biology and taxonomic classification.</title>
        <authorList>
            <person name="Goeker M."/>
        </authorList>
    </citation>
    <scope>NUCLEOTIDE SEQUENCE [LARGE SCALE GENOMIC DNA]</scope>
    <source>
        <strain evidence="1 2">DSM 105074</strain>
    </source>
</reference>
<organism evidence="1 2">
    <name type="scientific">Rhabdobacter roseus</name>
    <dbReference type="NCBI Taxonomy" id="1655419"/>
    <lineage>
        <taxon>Bacteria</taxon>
        <taxon>Pseudomonadati</taxon>
        <taxon>Bacteroidota</taxon>
        <taxon>Cytophagia</taxon>
        <taxon>Cytophagales</taxon>
        <taxon>Cytophagaceae</taxon>
        <taxon>Rhabdobacter</taxon>
    </lineage>
</organism>
<sequence>MLVSNFQQFYDWYEAFIGAEKRLLV</sequence>
<evidence type="ECO:0000313" key="2">
    <source>
        <dbReference type="Proteomes" id="UP000557307"/>
    </source>
</evidence>